<dbReference type="GO" id="GO:0005737">
    <property type="term" value="C:cytoplasm"/>
    <property type="evidence" value="ECO:0007669"/>
    <property type="project" value="UniProtKB-SubCell"/>
</dbReference>
<sequence>MAKLQAIRGMSDTLPDQSLSWQYLESAFQRIVKRFGYREIRFPIIERTEVFKRSIGEVTDIVEKEMYSFDDRNGDNVSLRPEGTAGCVRAANQHGLLYNQQQRLWYSGPMFRHERPQKGRYRQFHQFGVEAFGMAGPDIDAEILQLSASLWKELDLSEYLTLQINNIGNAEDRNRYGIALTEFLKSKAQQLDEDARNRIYTNPMRVLESKIPEVQQALQGCPKLQDFVSEASQEHYLALQGLLMRANIPFIENARLVRGLDYYNYCVYEWTTESLGAQGAVCGGGRYDGLVEMLGGKSTLAAGFAIGIERLILMLDSLGKVPEEVRKSIDVYVLVVGANLAEQALELVQRIRTEFPQLGVVSHCGGGKYNSQLKRAFNSGARLAVILEREDTGSNDLKNAKIRRLEDSKESETVEIANILPKLGEFLQNSGS</sequence>
<dbReference type="PANTHER" id="PTHR43707">
    <property type="entry name" value="HISTIDYL-TRNA SYNTHETASE"/>
    <property type="match status" value="1"/>
</dbReference>
<organism evidence="11">
    <name type="scientific">marine metagenome</name>
    <dbReference type="NCBI Taxonomy" id="408172"/>
    <lineage>
        <taxon>unclassified sequences</taxon>
        <taxon>metagenomes</taxon>
        <taxon>ecological metagenomes</taxon>
    </lineage>
</organism>
<dbReference type="HAMAP" id="MF_00127">
    <property type="entry name" value="His_tRNA_synth"/>
    <property type="match status" value="1"/>
</dbReference>
<evidence type="ECO:0000256" key="6">
    <source>
        <dbReference type="ARBA" id="ARBA00022741"/>
    </source>
</evidence>
<dbReference type="Gene3D" id="3.30.930.10">
    <property type="entry name" value="Bira Bifunctional Protein, Domain 2"/>
    <property type="match status" value="1"/>
</dbReference>
<dbReference type="InterPro" id="IPR004516">
    <property type="entry name" value="HisRS/HisZ"/>
</dbReference>
<proteinExistence type="inferred from homology"/>
<dbReference type="NCBIfam" id="TIGR00442">
    <property type="entry name" value="hisS"/>
    <property type="match status" value="1"/>
</dbReference>
<evidence type="ECO:0000313" key="11">
    <source>
        <dbReference type="EMBL" id="SUZ81787.1"/>
    </source>
</evidence>
<dbReference type="InterPro" id="IPR036621">
    <property type="entry name" value="Anticodon-bd_dom_sf"/>
</dbReference>
<gene>
    <name evidence="11" type="ORF">METZ01_LOCUS34641</name>
</gene>
<dbReference type="PANTHER" id="PTHR43707:SF1">
    <property type="entry name" value="HISTIDINE--TRNA LIGASE, MITOCHONDRIAL-RELATED"/>
    <property type="match status" value="1"/>
</dbReference>
<name>A0A381QVI6_9ZZZZ</name>
<dbReference type="Pfam" id="PF13393">
    <property type="entry name" value="tRNA-synt_His"/>
    <property type="match status" value="1"/>
</dbReference>
<dbReference type="PROSITE" id="PS50862">
    <property type="entry name" value="AA_TRNA_LIGASE_II"/>
    <property type="match status" value="1"/>
</dbReference>
<dbReference type="GO" id="GO:0006427">
    <property type="term" value="P:histidyl-tRNA aminoacylation"/>
    <property type="evidence" value="ECO:0007669"/>
    <property type="project" value="InterPro"/>
</dbReference>
<evidence type="ECO:0000256" key="9">
    <source>
        <dbReference type="ARBA" id="ARBA00023146"/>
    </source>
</evidence>
<evidence type="ECO:0000256" key="4">
    <source>
        <dbReference type="ARBA" id="ARBA00022490"/>
    </source>
</evidence>
<evidence type="ECO:0000256" key="1">
    <source>
        <dbReference type="ARBA" id="ARBA00004496"/>
    </source>
</evidence>
<evidence type="ECO:0000256" key="5">
    <source>
        <dbReference type="ARBA" id="ARBA00022598"/>
    </source>
</evidence>
<dbReference type="AlphaFoldDB" id="A0A381QVI6"/>
<evidence type="ECO:0000256" key="3">
    <source>
        <dbReference type="ARBA" id="ARBA00011738"/>
    </source>
</evidence>
<evidence type="ECO:0000259" key="10">
    <source>
        <dbReference type="PROSITE" id="PS50862"/>
    </source>
</evidence>
<evidence type="ECO:0000256" key="2">
    <source>
        <dbReference type="ARBA" id="ARBA00008226"/>
    </source>
</evidence>
<evidence type="ECO:0000256" key="8">
    <source>
        <dbReference type="ARBA" id="ARBA00022917"/>
    </source>
</evidence>
<evidence type="ECO:0000256" key="7">
    <source>
        <dbReference type="ARBA" id="ARBA00022840"/>
    </source>
</evidence>
<reference evidence="11" key="1">
    <citation type="submission" date="2018-05" db="EMBL/GenBank/DDBJ databases">
        <authorList>
            <person name="Lanie J.A."/>
            <person name="Ng W.-L."/>
            <person name="Kazmierczak K.M."/>
            <person name="Andrzejewski T.M."/>
            <person name="Davidsen T.M."/>
            <person name="Wayne K.J."/>
            <person name="Tettelin H."/>
            <person name="Glass J.I."/>
            <person name="Rusch D."/>
            <person name="Podicherti R."/>
            <person name="Tsui H.-C.T."/>
            <person name="Winkler M.E."/>
        </authorList>
    </citation>
    <scope>NUCLEOTIDE SEQUENCE</scope>
</reference>
<dbReference type="SUPFAM" id="SSF52954">
    <property type="entry name" value="Class II aaRS ABD-related"/>
    <property type="match status" value="1"/>
</dbReference>
<dbReference type="PIRSF" id="PIRSF001549">
    <property type="entry name" value="His-tRNA_synth"/>
    <property type="match status" value="1"/>
</dbReference>
<comment type="subcellular location">
    <subcellularLocation>
        <location evidence="1">Cytoplasm</location>
    </subcellularLocation>
</comment>
<keyword evidence="8" id="KW-0648">Protein biosynthesis</keyword>
<comment type="similarity">
    <text evidence="2">Belongs to the class-II aminoacyl-tRNA synthetase family.</text>
</comment>
<dbReference type="GO" id="GO:0005524">
    <property type="term" value="F:ATP binding"/>
    <property type="evidence" value="ECO:0007669"/>
    <property type="project" value="UniProtKB-KW"/>
</dbReference>
<feature type="domain" description="Aminoacyl-transfer RNA synthetases class-II family profile" evidence="10">
    <location>
        <begin position="1"/>
        <end position="356"/>
    </location>
</feature>
<comment type="subunit">
    <text evidence="3">Homodimer.</text>
</comment>
<dbReference type="GO" id="GO:0004821">
    <property type="term" value="F:histidine-tRNA ligase activity"/>
    <property type="evidence" value="ECO:0007669"/>
    <property type="project" value="InterPro"/>
</dbReference>
<dbReference type="FunFam" id="3.30.930.10:FF:000005">
    <property type="entry name" value="Histidine--tRNA ligase"/>
    <property type="match status" value="1"/>
</dbReference>
<dbReference type="Gene3D" id="3.40.50.800">
    <property type="entry name" value="Anticodon-binding domain"/>
    <property type="match status" value="1"/>
</dbReference>
<keyword evidence="7" id="KW-0067">ATP-binding</keyword>
<dbReference type="InterPro" id="IPR015807">
    <property type="entry name" value="His-tRNA-ligase"/>
</dbReference>
<accession>A0A381QVI6</accession>
<dbReference type="InterPro" id="IPR045864">
    <property type="entry name" value="aa-tRNA-synth_II/BPL/LPL"/>
</dbReference>
<keyword evidence="9" id="KW-0030">Aminoacyl-tRNA synthetase</keyword>
<protein>
    <recommendedName>
        <fullName evidence="10">Aminoacyl-transfer RNA synthetases class-II family profile domain-containing protein</fullName>
    </recommendedName>
</protein>
<dbReference type="InterPro" id="IPR006195">
    <property type="entry name" value="aa-tRNA-synth_II"/>
</dbReference>
<dbReference type="InterPro" id="IPR041715">
    <property type="entry name" value="HisRS-like_core"/>
</dbReference>
<dbReference type="EMBL" id="UINC01001482">
    <property type="protein sequence ID" value="SUZ81787.1"/>
    <property type="molecule type" value="Genomic_DNA"/>
</dbReference>
<keyword evidence="4" id="KW-0963">Cytoplasm</keyword>
<keyword evidence="5" id="KW-0436">Ligase</keyword>
<dbReference type="CDD" id="cd00773">
    <property type="entry name" value="HisRS-like_core"/>
    <property type="match status" value="1"/>
</dbReference>
<dbReference type="SUPFAM" id="SSF55681">
    <property type="entry name" value="Class II aaRS and biotin synthetases"/>
    <property type="match status" value="1"/>
</dbReference>
<keyword evidence="6" id="KW-0547">Nucleotide-binding</keyword>